<dbReference type="CDD" id="cd09756">
    <property type="entry name" value="Cas5_I-E"/>
    <property type="match status" value="1"/>
</dbReference>
<evidence type="ECO:0000313" key="3">
    <source>
        <dbReference type="Proteomes" id="UP000677218"/>
    </source>
</evidence>
<dbReference type="GO" id="GO:0043571">
    <property type="term" value="P:maintenance of CRISPR repeat elements"/>
    <property type="evidence" value="ECO:0007669"/>
    <property type="project" value="InterPro"/>
</dbReference>
<dbReference type="InterPro" id="IPR010147">
    <property type="entry name" value="CRISPR-assoc_prot_CasD"/>
</dbReference>
<dbReference type="RefSeq" id="WP_212779848.1">
    <property type="nucleotide sequence ID" value="NZ_BMAY01000001.1"/>
</dbReference>
<dbReference type="AlphaFoldDB" id="A0A916VH18"/>
<sequence>MKTITIKLTAPLQSFGNEASFNRRTSWPYPSKSSVIGMVAAALGYDRDDKRIEALNQLKFAVRVDQLGSTMTDFQIVEYDQSKGTKKLSYRDYVQDAVYLVALGSEDSELIDNINFALLHPAYALFLGRRSDPPAGVLRIKAYDNLDPLTVLKDSPWQAANWYIKKQTSDTYRARIIADASLLPGVKPEFMKDAAISFDQRNRQHGYRAIAKTVVSLPVPQNSSNHDIMSAL</sequence>
<comment type="caution">
    <text evidence="2">The sequence shown here is derived from an EMBL/GenBank/DDBJ whole genome shotgun (WGS) entry which is preliminary data.</text>
</comment>
<keyword evidence="1" id="KW-0051">Antiviral defense</keyword>
<dbReference type="GO" id="GO:0003723">
    <property type="term" value="F:RNA binding"/>
    <property type="evidence" value="ECO:0007669"/>
    <property type="project" value="InterPro"/>
</dbReference>
<evidence type="ECO:0000313" key="2">
    <source>
        <dbReference type="EMBL" id="GFZ26132.1"/>
    </source>
</evidence>
<dbReference type="InterPro" id="IPR021124">
    <property type="entry name" value="CRISPR-assoc_prot_Cas5"/>
</dbReference>
<dbReference type="NCBIfam" id="TIGR01868">
    <property type="entry name" value="casD_Cas5e"/>
    <property type="match status" value="1"/>
</dbReference>
<dbReference type="GO" id="GO:0051607">
    <property type="term" value="P:defense response to virus"/>
    <property type="evidence" value="ECO:0007669"/>
    <property type="project" value="UniProtKB-KW"/>
</dbReference>
<gene>
    <name evidence="2" type="ORF">LCB40_00120</name>
</gene>
<dbReference type="NCBIfam" id="TIGR02593">
    <property type="entry name" value="CRISPR_cas5"/>
    <property type="match status" value="1"/>
</dbReference>
<organism evidence="2 3">
    <name type="scientific">Lactobacillus corticis</name>
    <dbReference type="NCBI Taxonomy" id="2201249"/>
    <lineage>
        <taxon>Bacteria</taxon>
        <taxon>Bacillati</taxon>
        <taxon>Bacillota</taxon>
        <taxon>Bacilli</taxon>
        <taxon>Lactobacillales</taxon>
        <taxon>Lactobacillaceae</taxon>
        <taxon>Lactobacillus</taxon>
    </lineage>
</organism>
<evidence type="ECO:0000256" key="1">
    <source>
        <dbReference type="ARBA" id="ARBA00023118"/>
    </source>
</evidence>
<protein>
    <submittedName>
        <fullName evidence="2">CRISPR-associated protein</fullName>
    </submittedName>
</protein>
<dbReference type="EMBL" id="BMAY01000001">
    <property type="protein sequence ID" value="GFZ26132.1"/>
    <property type="molecule type" value="Genomic_DNA"/>
</dbReference>
<dbReference type="Gene3D" id="3.30.70.2660">
    <property type="match status" value="1"/>
</dbReference>
<dbReference type="Proteomes" id="UP000677218">
    <property type="component" value="Unassembled WGS sequence"/>
</dbReference>
<name>A0A916VH18_9LACO</name>
<dbReference type="Pfam" id="PF09704">
    <property type="entry name" value="Cas_Cas5d"/>
    <property type="match status" value="1"/>
</dbReference>
<reference evidence="2" key="1">
    <citation type="submission" date="2020-08" db="EMBL/GenBank/DDBJ databases">
        <title>Taxonomic study for Lactobacillus species isolated from hardwood bark.</title>
        <authorList>
            <person name="Tohno M."/>
            <person name="Tanizawa Y."/>
        </authorList>
    </citation>
    <scope>NUCLEOTIDE SEQUENCE</scope>
    <source>
        <strain evidence="2">B40</strain>
    </source>
</reference>
<dbReference type="InterPro" id="IPR013422">
    <property type="entry name" value="CRISPR-assoc_prot_Cas5_N"/>
</dbReference>
<keyword evidence="3" id="KW-1185">Reference proteome</keyword>
<proteinExistence type="predicted"/>
<accession>A0A916VH18</accession>